<proteinExistence type="predicted"/>
<evidence type="ECO:0000256" key="1">
    <source>
        <dbReference type="SAM" id="MobiDB-lite"/>
    </source>
</evidence>
<name>A0ABP7FAP3_9ACTN</name>
<organism evidence="2 3">
    <name type="scientific">Salinactinospora qingdaonensis</name>
    <dbReference type="NCBI Taxonomy" id="702744"/>
    <lineage>
        <taxon>Bacteria</taxon>
        <taxon>Bacillati</taxon>
        <taxon>Actinomycetota</taxon>
        <taxon>Actinomycetes</taxon>
        <taxon>Streptosporangiales</taxon>
        <taxon>Nocardiopsidaceae</taxon>
        <taxon>Salinactinospora</taxon>
    </lineage>
</organism>
<evidence type="ECO:0000313" key="2">
    <source>
        <dbReference type="EMBL" id="GAA3733565.1"/>
    </source>
</evidence>
<sequence length="265" mass="29680">MTEQEQVLEDLSADGVVDAITWAQRSTYRRVLADLSREAGYKNSSIGTAAYDVMVDRLDRVCQCGPFEPDPDAPEGGSDVLYEGLHTDEQLERWLLPSGQVVRDDANGSQGWRSGRWRWLRASFKFDKIDEIRWPTKSFTKQRVAQQPYPEEDALFSVEELEELGGMTAAFSLEEFRETLVLAHSADIITGQTQLFLGRPRWNVDGGPAWHWRHDLLGLSPEDGRGQVGDEPFAPMPTTPSEVADAPVRLRPAGSDPAKRARDHG</sequence>
<evidence type="ECO:0000313" key="3">
    <source>
        <dbReference type="Proteomes" id="UP001500908"/>
    </source>
</evidence>
<feature type="region of interest" description="Disordered" evidence="1">
    <location>
        <begin position="221"/>
        <end position="265"/>
    </location>
</feature>
<comment type="caution">
    <text evidence="2">The sequence shown here is derived from an EMBL/GenBank/DDBJ whole genome shotgun (WGS) entry which is preliminary data.</text>
</comment>
<accession>A0ABP7FAP3</accession>
<protein>
    <submittedName>
        <fullName evidence="2">Uncharacterized protein</fullName>
    </submittedName>
</protein>
<gene>
    <name evidence="2" type="ORF">GCM10022402_12490</name>
</gene>
<dbReference type="EMBL" id="BAABDD010000004">
    <property type="protein sequence ID" value="GAA3733565.1"/>
    <property type="molecule type" value="Genomic_DNA"/>
</dbReference>
<dbReference type="Proteomes" id="UP001500908">
    <property type="component" value="Unassembled WGS sequence"/>
</dbReference>
<reference evidence="3" key="1">
    <citation type="journal article" date="2019" name="Int. J. Syst. Evol. Microbiol.">
        <title>The Global Catalogue of Microorganisms (GCM) 10K type strain sequencing project: providing services to taxonomists for standard genome sequencing and annotation.</title>
        <authorList>
            <consortium name="The Broad Institute Genomics Platform"/>
            <consortium name="The Broad Institute Genome Sequencing Center for Infectious Disease"/>
            <person name="Wu L."/>
            <person name="Ma J."/>
        </authorList>
    </citation>
    <scope>NUCLEOTIDE SEQUENCE [LARGE SCALE GENOMIC DNA]</scope>
    <source>
        <strain evidence="3">JCM 17137</strain>
    </source>
</reference>
<keyword evidence="3" id="KW-1185">Reference proteome</keyword>
<dbReference type="RefSeq" id="WP_344968255.1">
    <property type="nucleotide sequence ID" value="NZ_BAABDD010000004.1"/>
</dbReference>